<evidence type="ECO:0000313" key="4">
    <source>
        <dbReference type="Proteomes" id="UP000682111"/>
    </source>
</evidence>
<evidence type="ECO:0000313" key="3">
    <source>
        <dbReference type="EMBL" id="GIN61710.1"/>
    </source>
</evidence>
<dbReference type="InterPro" id="IPR032380">
    <property type="entry name" value="PNKP_ligase_dom"/>
</dbReference>
<dbReference type="NCBIfam" id="TIGR04075">
    <property type="entry name" value="bacter_Pnkp"/>
    <property type="match status" value="1"/>
</dbReference>
<sequence length="864" mass="99987">MEIVLPYAGIILLIGPSNSGKSTFLKHLINRGKILPSEIASSDNFRILVGDVQFIDWKQRSHDEANSLYDQYQQVSAEAFTLMDELIETRCRLNKLTIVDATHLNPEDRKRYIAIAEKNHVPIMALVMDVDLNILLERDNSREHPRGSRRIKQQYQIFKSGRRFIKKEGYFAHYFISNTDEVEVTRRRGNPLYLAADNGIDIIGDIHGCYDELILLLEKLGYVKNPEGFYIHPTGRKFLSLGDIMSKGPKSLQTLEFFLRHSKEKLAYMIDSNHGWKIARWLDGRNVTLTHGDENVEKELKKYAEVMGKDKADDFKVELKHFLLKAPSHYVLTKNSIPTVVCTHAGIKDEFIGKQSYKISDFCRYGDVDGLDENGRPKRKDWTIHHHNSTLIVWGHDPKLKPLMINNTINIDQGVVFGGQLTAFRYPEKEVISVQAKEVYSHEKNNPLIEEKKKRLDPPNIGNFLNGYTVLTEALGQIQIPKEHIVPSIDTVSHFTIPIEEMVYIPPTMSPAPTPSTLEDYLEHPREVIDYYRSMGIERMVAEKKHMGSRGILFLFKDKETALQYIGRKTLGIIYTRTGRRFFNEEMELKVVSKLNNSLVKSDYFAKNNTDFLLLDAEIMPWNLKAKELIVSQYAHVSEQAILDRSLLKERLENAVENNKELKSWLKEYEEKLSNAHVFKEVFQKYCWEINEIHQIQIAPFHLLAHSHETFFNKPYTWHMEKNKQLTLVDNLFVETEYMIIDDPKSEEAVIKWWELITDDGHEGIVIKPETFMSKSKGRLVQPAIKVRGRKYLNIIYGMDYLRAENLKRLKKRNTGKKQKLALKEFALGLEGVERFVKGESISRVHECVLGVLAMESDPVDPRL</sequence>
<accession>A0A919WGS3</accession>
<organism evidence="3 4">
    <name type="scientific">Robertmurraya siralis</name>
    <dbReference type="NCBI Taxonomy" id="77777"/>
    <lineage>
        <taxon>Bacteria</taxon>
        <taxon>Bacillati</taxon>
        <taxon>Bacillota</taxon>
        <taxon>Bacilli</taxon>
        <taxon>Bacillales</taxon>
        <taxon>Bacillaceae</taxon>
        <taxon>Robertmurraya</taxon>
    </lineage>
</organism>
<evidence type="ECO:0000259" key="2">
    <source>
        <dbReference type="Pfam" id="PF16542"/>
    </source>
</evidence>
<reference evidence="3" key="1">
    <citation type="submission" date="2021-03" db="EMBL/GenBank/DDBJ databases">
        <title>Antimicrobial resistance genes in bacteria isolated from Japanese honey, and their potential for conferring macrolide and lincosamide resistance in the American foulbrood pathogen Paenibacillus larvae.</title>
        <authorList>
            <person name="Okamoto M."/>
            <person name="Kumagai M."/>
            <person name="Kanamori H."/>
            <person name="Takamatsu D."/>
        </authorList>
    </citation>
    <scope>NUCLEOTIDE SEQUENCE</scope>
    <source>
        <strain evidence="3">J27TS8</strain>
    </source>
</reference>
<dbReference type="Gene3D" id="3.60.21.10">
    <property type="match status" value="1"/>
</dbReference>
<dbReference type="GO" id="GO:0016791">
    <property type="term" value="F:phosphatase activity"/>
    <property type="evidence" value="ECO:0007669"/>
    <property type="project" value="TreeGrafter"/>
</dbReference>
<dbReference type="GO" id="GO:0016301">
    <property type="term" value="F:kinase activity"/>
    <property type="evidence" value="ECO:0007669"/>
    <property type="project" value="UniProtKB-KW"/>
</dbReference>
<dbReference type="GO" id="GO:0005737">
    <property type="term" value="C:cytoplasm"/>
    <property type="evidence" value="ECO:0007669"/>
    <property type="project" value="TreeGrafter"/>
</dbReference>
<dbReference type="PANTHER" id="PTHR42850">
    <property type="entry name" value="METALLOPHOSPHOESTERASE"/>
    <property type="match status" value="1"/>
</dbReference>
<dbReference type="InterPro" id="IPR004843">
    <property type="entry name" value="Calcineurin-like_PHP"/>
</dbReference>
<comment type="caution">
    <text evidence="3">The sequence shown here is derived from an EMBL/GenBank/DDBJ whole genome shotgun (WGS) entry which is preliminary data.</text>
</comment>
<dbReference type="InterPro" id="IPR041780">
    <property type="entry name" value="MPP_PrpE-like"/>
</dbReference>
<dbReference type="CDD" id="cd07423">
    <property type="entry name" value="MPP_Prp_like"/>
    <property type="match status" value="1"/>
</dbReference>
<gene>
    <name evidence="3" type="ORF">J27TS8_17030</name>
</gene>
<protein>
    <submittedName>
        <fullName evidence="3">Polynucleotide kinase-phosphatase</fullName>
    </submittedName>
</protein>
<dbReference type="InterPro" id="IPR029052">
    <property type="entry name" value="Metallo-depent_PP-like"/>
</dbReference>
<dbReference type="Pfam" id="PF00149">
    <property type="entry name" value="Metallophos"/>
    <property type="match status" value="1"/>
</dbReference>
<proteinExistence type="predicted"/>
<dbReference type="SUPFAM" id="SSF52540">
    <property type="entry name" value="P-loop containing nucleoside triphosphate hydrolases"/>
    <property type="match status" value="1"/>
</dbReference>
<dbReference type="SUPFAM" id="SSF56091">
    <property type="entry name" value="DNA ligase/mRNA capping enzyme, catalytic domain"/>
    <property type="match status" value="1"/>
</dbReference>
<keyword evidence="3" id="KW-0808">Transferase</keyword>
<dbReference type="InterPro" id="IPR024028">
    <property type="entry name" value="PNKP_bac"/>
</dbReference>
<dbReference type="Pfam" id="PF16542">
    <property type="entry name" value="PNKP_ligase"/>
    <property type="match status" value="1"/>
</dbReference>
<feature type="domain" description="Polynucleotide kinase-phosphatase ligase" evidence="2">
    <location>
        <begin position="489"/>
        <end position="859"/>
    </location>
</feature>
<dbReference type="AlphaFoldDB" id="A0A919WGS3"/>
<evidence type="ECO:0000259" key="1">
    <source>
        <dbReference type="Pfam" id="PF00149"/>
    </source>
</evidence>
<dbReference type="InterPro" id="IPR050126">
    <property type="entry name" value="Ap4A_hydrolase"/>
</dbReference>
<dbReference type="SUPFAM" id="SSF56300">
    <property type="entry name" value="Metallo-dependent phosphatases"/>
    <property type="match status" value="1"/>
</dbReference>
<name>A0A919WGS3_9BACI</name>
<feature type="domain" description="Calcineurin-like phosphoesterase" evidence="1">
    <location>
        <begin position="200"/>
        <end position="398"/>
    </location>
</feature>
<keyword evidence="4" id="KW-1185">Reference proteome</keyword>
<dbReference type="RefSeq" id="WP_212933486.1">
    <property type="nucleotide sequence ID" value="NZ_BORC01000002.1"/>
</dbReference>
<dbReference type="PANTHER" id="PTHR42850:SF7">
    <property type="entry name" value="BIS(5'-NUCLEOSYL)-TETRAPHOSPHATASE PRPE [ASYMMETRICAL]"/>
    <property type="match status" value="1"/>
</dbReference>
<dbReference type="Pfam" id="PF13671">
    <property type="entry name" value="AAA_33"/>
    <property type="match status" value="1"/>
</dbReference>
<dbReference type="EMBL" id="BORC01000002">
    <property type="protein sequence ID" value="GIN61710.1"/>
    <property type="molecule type" value="Genomic_DNA"/>
</dbReference>
<dbReference type="Gene3D" id="3.30.470.30">
    <property type="entry name" value="DNA ligase/mRNA capping enzyme"/>
    <property type="match status" value="1"/>
</dbReference>
<dbReference type="InterPro" id="IPR027417">
    <property type="entry name" value="P-loop_NTPase"/>
</dbReference>
<dbReference type="Gene3D" id="3.40.50.300">
    <property type="entry name" value="P-loop containing nucleotide triphosphate hydrolases"/>
    <property type="match status" value="1"/>
</dbReference>
<keyword evidence="3" id="KW-0418">Kinase</keyword>
<dbReference type="Proteomes" id="UP000682111">
    <property type="component" value="Unassembled WGS sequence"/>
</dbReference>